<dbReference type="GO" id="GO:2000042">
    <property type="term" value="P:negative regulation of double-strand break repair via homologous recombination"/>
    <property type="evidence" value="ECO:0007669"/>
    <property type="project" value="InterPro"/>
</dbReference>
<evidence type="ECO:0000256" key="8">
    <source>
        <dbReference type="ARBA" id="ARBA00023204"/>
    </source>
</evidence>
<feature type="compositionally biased region" description="Basic residues" evidence="12">
    <location>
        <begin position="619"/>
        <end position="634"/>
    </location>
</feature>
<dbReference type="Gene3D" id="1.10.486.10">
    <property type="entry name" value="PCRA, domain 4"/>
    <property type="match status" value="1"/>
</dbReference>
<accession>A0A9X0D6J7</accession>
<comment type="caution">
    <text evidence="13">The sequence shown here is derived from an EMBL/GenBank/DDBJ whole genome shotgun (WGS) entry which is preliminary data.</text>
</comment>
<evidence type="ECO:0000256" key="1">
    <source>
        <dbReference type="ARBA" id="ARBA00004123"/>
    </source>
</evidence>
<evidence type="ECO:0000313" key="14">
    <source>
        <dbReference type="Proteomes" id="UP001163046"/>
    </source>
</evidence>
<evidence type="ECO:0000313" key="13">
    <source>
        <dbReference type="EMBL" id="KAJ7387508.1"/>
    </source>
</evidence>
<feature type="region of interest" description="Disordered" evidence="12">
    <location>
        <begin position="492"/>
        <end position="513"/>
    </location>
</feature>
<evidence type="ECO:0000256" key="7">
    <source>
        <dbReference type="ARBA" id="ARBA00023125"/>
    </source>
</evidence>
<keyword evidence="8" id="KW-0234">DNA repair</keyword>
<dbReference type="GO" id="GO:0005737">
    <property type="term" value="C:cytoplasm"/>
    <property type="evidence" value="ECO:0007669"/>
    <property type="project" value="UniProtKB-SubCell"/>
</dbReference>
<keyword evidence="14" id="KW-1185">Reference proteome</keyword>
<dbReference type="GO" id="GO:0006281">
    <property type="term" value="P:DNA repair"/>
    <property type="evidence" value="ECO:0007669"/>
    <property type="project" value="UniProtKB-KW"/>
</dbReference>
<dbReference type="Proteomes" id="UP001163046">
    <property type="component" value="Unassembled WGS sequence"/>
</dbReference>
<keyword evidence="9" id="KW-0539">Nucleus</keyword>
<comment type="subcellular location">
    <subcellularLocation>
        <location evidence="2">Cytoplasm</location>
    </subcellularLocation>
    <subcellularLocation>
        <location evidence="1">Nucleus</location>
    </subcellularLocation>
</comment>
<keyword evidence="7" id="KW-0238">DNA-binding</keyword>
<organism evidence="13 14">
    <name type="scientific">Desmophyllum pertusum</name>
    <dbReference type="NCBI Taxonomy" id="174260"/>
    <lineage>
        <taxon>Eukaryota</taxon>
        <taxon>Metazoa</taxon>
        <taxon>Cnidaria</taxon>
        <taxon>Anthozoa</taxon>
        <taxon>Hexacorallia</taxon>
        <taxon>Scleractinia</taxon>
        <taxon>Caryophylliina</taxon>
        <taxon>Caryophylliidae</taxon>
        <taxon>Desmophyllum</taxon>
    </lineage>
</organism>
<evidence type="ECO:0000256" key="12">
    <source>
        <dbReference type="SAM" id="MobiDB-lite"/>
    </source>
</evidence>
<feature type="region of interest" description="Disordered" evidence="12">
    <location>
        <begin position="614"/>
        <end position="634"/>
    </location>
</feature>
<dbReference type="InterPro" id="IPR038932">
    <property type="entry name" value="PARPBP"/>
</dbReference>
<evidence type="ECO:0000256" key="3">
    <source>
        <dbReference type="ARBA" id="ARBA00009135"/>
    </source>
</evidence>
<dbReference type="GO" id="GO:0000785">
    <property type="term" value="C:chromatin"/>
    <property type="evidence" value="ECO:0007669"/>
    <property type="project" value="TreeGrafter"/>
</dbReference>
<evidence type="ECO:0000256" key="9">
    <source>
        <dbReference type="ARBA" id="ARBA00023242"/>
    </source>
</evidence>
<dbReference type="EMBL" id="MU825873">
    <property type="protein sequence ID" value="KAJ7387508.1"/>
    <property type="molecule type" value="Genomic_DNA"/>
</dbReference>
<dbReference type="OrthoDB" id="6427080at2759"/>
<dbReference type="PANTHER" id="PTHR32121:SF0">
    <property type="entry name" value="PCNA-INTERACTING PARTNER"/>
    <property type="match status" value="1"/>
</dbReference>
<evidence type="ECO:0000256" key="2">
    <source>
        <dbReference type="ARBA" id="ARBA00004496"/>
    </source>
</evidence>
<dbReference type="GO" id="GO:0003677">
    <property type="term" value="F:DNA binding"/>
    <property type="evidence" value="ECO:0007669"/>
    <property type="project" value="UniProtKB-KW"/>
</dbReference>
<proteinExistence type="inferred from homology"/>
<sequence length="652" mass="73537">MAAACVYSIAEDKLHEISEALELFRKHDGWKDDHKATTYLAFGHQSSEFQSAYDSFKQASLQSSVEFLIDLYREHGAKKPFCDSIFDLKEQLVALQLVMAQLNKEETGEFAVKIEDVLETHKAIMKCKLTMDDDDDDTIISKLCAAYNKFLSHCNAVDFADVLQRVKTCFIVDSNVKDMFQTSHQFVVIGKPKTELEQQILLLITGNRTMVCFTETKDCQHSLSERTVDLFLRGGLGVNTGLQSSGSPTQRTSKPTVSVKSHEEVAKDQLLKVLLSYLRLLVNTRDELALSQAINIPYRGLAHKEFTALRKVAREKNMPMFQTAVSFILRIRLGGKSYAPSDDNPLLPLTKGLGEFVTFFQKLQNICEETADAKAAVFRVINMFKVSITKSKEKVFTNECIGEVAESLQHKVEQLSSETSDSDKVHSTMVGMQVYLLIQAILDQQVKQTCLQEYQTSDVSCALMTPETTQGKAKVRSMLSQFRTPDFESLEEAVTPVKDEPPKNKPDKQKPFDSYRKVCGDMSWAKPVVNTKIGPSPATKRNHMMTAAINNHDIISSHENRVNELQQCVEDTPKCHSKKRTLKESMYDKENITSANNTERDVSKPPAKRILLERDTTGKKHSKGKATGKTRSNRKQITLLQGQKQLTNFFTR</sequence>
<keyword evidence="5" id="KW-0963">Cytoplasm</keyword>
<reference evidence="13" key="1">
    <citation type="submission" date="2023-01" db="EMBL/GenBank/DDBJ databases">
        <title>Genome assembly of the deep-sea coral Lophelia pertusa.</title>
        <authorList>
            <person name="Herrera S."/>
            <person name="Cordes E."/>
        </authorList>
    </citation>
    <scope>NUCLEOTIDE SEQUENCE</scope>
    <source>
        <strain evidence="13">USNM1676648</strain>
        <tissue evidence="13">Polyp</tissue>
    </source>
</reference>
<keyword evidence="6" id="KW-0227">DNA damage</keyword>
<evidence type="ECO:0000256" key="4">
    <source>
        <dbReference type="ARBA" id="ARBA00014320"/>
    </source>
</evidence>
<evidence type="ECO:0000256" key="6">
    <source>
        <dbReference type="ARBA" id="ARBA00022763"/>
    </source>
</evidence>
<dbReference type="SUPFAM" id="SSF52540">
    <property type="entry name" value="P-loop containing nucleoside triphosphate hydrolases"/>
    <property type="match status" value="1"/>
</dbReference>
<evidence type="ECO:0000256" key="10">
    <source>
        <dbReference type="ARBA" id="ARBA00031632"/>
    </source>
</evidence>
<name>A0A9X0D6J7_9CNID</name>
<comment type="similarity">
    <text evidence="3">Belongs to the PARI family.</text>
</comment>
<dbReference type="AlphaFoldDB" id="A0A9X0D6J7"/>
<dbReference type="PANTHER" id="PTHR32121">
    <property type="entry name" value="PCNA-INTERACTING PARTNER"/>
    <property type="match status" value="1"/>
</dbReference>
<evidence type="ECO:0000256" key="11">
    <source>
        <dbReference type="ARBA" id="ARBA00032731"/>
    </source>
</evidence>
<dbReference type="InterPro" id="IPR027417">
    <property type="entry name" value="P-loop_NTPase"/>
</dbReference>
<gene>
    <name evidence="13" type="ORF">OS493_000839</name>
</gene>
<feature type="compositionally biased region" description="Basic and acidic residues" evidence="12">
    <location>
        <begin position="497"/>
        <end position="513"/>
    </location>
</feature>
<protein>
    <recommendedName>
        <fullName evidence="4">PCNA-interacting partner</fullName>
    </recommendedName>
    <alternativeName>
        <fullName evidence="10">PARP-1 binding protein</fullName>
    </alternativeName>
    <alternativeName>
        <fullName evidence="11">PARP1-binding protein</fullName>
    </alternativeName>
</protein>
<dbReference type="GO" id="GO:0005634">
    <property type="term" value="C:nucleus"/>
    <property type="evidence" value="ECO:0007669"/>
    <property type="project" value="UniProtKB-SubCell"/>
</dbReference>
<evidence type="ECO:0000256" key="5">
    <source>
        <dbReference type="ARBA" id="ARBA00022490"/>
    </source>
</evidence>